<reference evidence="3" key="2">
    <citation type="journal article" date="2024" name="Plant">
        <title>Genomic evolution and insights into agronomic trait innovations of Sesamum species.</title>
        <authorList>
            <person name="Miao H."/>
            <person name="Wang L."/>
            <person name="Qu L."/>
            <person name="Liu H."/>
            <person name="Sun Y."/>
            <person name="Le M."/>
            <person name="Wang Q."/>
            <person name="Wei S."/>
            <person name="Zheng Y."/>
            <person name="Lin W."/>
            <person name="Duan Y."/>
            <person name="Cao H."/>
            <person name="Xiong S."/>
            <person name="Wang X."/>
            <person name="Wei L."/>
            <person name="Li C."/>
            <person name="Ma Q."/>
            <person name="Ju M."/>
            <person name="Zhao R."/>
            <person name="Li G."/>
            <person name="Mu C."/>
            <person name="Tian Q."/>
            <person name="Mei H."/>
            <person name="Zhang T."/>
            <person name="Gao T."/>
            <person name="Zhang H."/>
        </authorList>
    </citation>
    <scope>NUCLEOTIDE SEQUENCE</scope>
    <source>
        <strain evidence="3">G02</strain>
    </source>
</reference>
<dbReference type="CDD" id="cd09272">
    <property type="entry name" value="RNase_HI_RT_Ty1"/>
    <property type="match status" value="1"/>
</dbReference>
<feature type="domain" description="Reverse transcriptase Ty1/copia-type" evidence="2">
    <location>
        <begin position="112"/>
        <end position="170"/>
    </location>
</feature>
<dbReference type="InterPro" id="IPR043502">
    <property type="entry name" value="DNA/RNA_pol_sf"/>
</dbReference>
<protein>
    <submittedName>
        <fullName evidence="3">Retrovirus-related Pol polyprotein from transposon RE2</fullName>
    </submittedName>
</protein>
<comment type="caution">
    <text evidence="3">The sequence shown here is derived from an EMBL/GenBank/DDBJ whole genome shotgun (WGS) entry which is preliminary data.</text>
</comment>
<proteinExistence type="predicted"/>
<evidence type="ECO:0000256" key="1">
    <source>
        <dbReference type="SAM" id="MobiDB-lite"/>
    </source>
</evidence>
<reference evidence="3" key="1">
    <citation type="submission" date="2020-06" db="EMBL/GenBank/DDBJ databases">
        <authorList>
            <person name="Li T."/>
            <person name="Hu X."/>
            <person name="Zhang T."/>
            <person name="Song X."/>
            <person name="Zhang H."/>
            <person name="Dai N."/>
            <person name="Sheng W."/>
            <person name="Hou X."/>
            <person name="Wei L."/>
        </authorList>
    </citation>
    <scope>NUCLEOTIDE SEQUENCE</scope>
    <source>
        <strain evidence="3">G02</strain>
        <tissue evidence="3">Leaf</tissue>
    </source>
</reference>
<dbReference type="SUPFAM" id="SSF56672">
    <property type="entry name" value="DNA/RNA polymerases"/>
    <property type="match status" value="1"/>
</dbReference>
<sequence length="449" mass="50284">MIAHLVQPNVLIEENDSRHTDSTEISQGHDNTASNVVPLRRSRRQSHRPGWLDDFIFSTSDPSLLLHCDSAYSTFVASLSILQEPSSFAEAVKHVEWQDAMKTKLDALERNCTWKLTPLPMGKKPIGCKWVFKTKLRADGTIERYKARLVAKGFNQIAGVDYNDNFSPSAHDHYLLTQSTSDGLLALLVYVDDILVTAPTVTLIQQVKDYLHNLFTIKDLGSARYFLGLEIARNSEGMLLNTSIYKISSGTLGTATKGSFLLSDSSCELHAYCDADWASCTDSRRSLTGFCVFFVNALISWKTKKQSIVSRSTAEAEYRSMAATVCELRWLSYLLSDLGIFVRLPIRLFCDNQAAMHIMANPVFHERTKHIELDCHVVRDACKDGFITPSFVRSSVQIADIFTKSLGLKSFVSLLSKLGLVVLQPSPTCGGMLSLYILMRRLPYKMKEV</sequence>
<accession>A0AAW2T904</accession>
<dbReference type="PANTHER" id="PTHR11439">
    <property type="entry name" value="GAG-POL-RELATED RETROTRANSPOSON"/>
    <property type="match status" value="1"/>
</dbReference>
<dbReference type="AlphaFoldDB" id="A0AAW2T904"/>
<dbReference type="PANTHER" id="PTHR11439:SF470">
    <property type="entry name" value="CYSTEINE-RICH RLK (RECEPTOR-LIKE PROTEIN KINASE) 8"/>
    <property type="match status" value="1"/>
</dbReference>
<feature type="region of interest" description="Disordered" evidence="1">
    <location>
        <begin position="13"/>
        <end position="42"/>
    </location>
</feature>
<gene>
    <name evidence="3" type="ORF">Sradi_2362900</name>
</gene>
<dbReference type="Pfam" id="PF07727">
    <property type="entry name" value="RVT_2"/>
    <property type="match status" value="2"/>
</dbReference>
<name>A0AAW2T904_SESRA</name>
<feature type="domain" description="Reverse transcriptase Ty1/copia-type" evidence="2">
    <location>
        <begin position="178"/>
        <end position="244"/>
    </location>
</feature>
<evidence type="ECO:0000313" key="3">
    <source>
        <dbReference type="EMBL" id="KAL0400196.1"/>
    </source>
</evidence>
<organism evidence="3">
    <name type="scientific">Sesamum radiatum</name>
    <name type="common">Black benniseed</name>
    <dbReference type="NCBI Taxonomy" id="300843"/>
    <lineage>
        <taxon>Eukaryota</taxon>
        <taxon>Viridiplantae</taxon>
        <taxon>Streptophyta</taxon>
        <taxon>Embryophyta</taxon>
        <taxon>Tracheophyta</taxon>
        <taxon>Spermatophyta</taxon>
        <taxon>Magnoliopsida</taxon>
        <taxon>eudicotyledons</taxon>
        <taxon>Gunneridae</taxon>
        <taxon>Pentapetalae</taxon>
        <taxon>asterids</taxon>
        <taxon>lamiids</taxon>
        <taxon>Lamiales</taxon>
        <taxon>Pedaliaceae</taxon>
        <taxon>Sesamum</taxon>
    </lineage>
</organism>
<evidence type="ECO:0000259" key="2">
    <source>
        <dbReference type="Pfam" id="PF07727"/>
    </source>
</evidence>
<dbReference type="EMBL" id="JACGWJ010000009">
    <property type="protein sequence ID" value="KAL0400196.1"/>
    <property type="molecule type" value="Genomic_DNA"/>
</dbReference>
<feature type="compositionally biased region" description="Polar residues" evidence="1">
    <location>
        <begin position="23"/>
        <end position="35"/>
    </location>
</feature>
<dbReference type="InterPro" id="IPR013103">
    <property type="entry name" value="RVT_2"/>
</dbReference>